<proteinExistence type="predicted"/>
<sequence>RPARHALGIHRGFARGLQPRRRKTRQRTDLSTGERARREERPGLALALEVQQHLRAGAARQNRSTVPADQQCLRTDYGAQG</sequence>
<feature type="region of interest" description="Disordered" evidence="1">
    <location>
        <begin position="56"/>
        <end position="81"/>
    </location>
</feature>
<feature type="region of interest" description="Disordered" evidence="1">
    <location>
        <begin position="1"/>
        <end position="43"/>
    </location>
</feature>
<feature type="non-terminal residue" evidence="2">
    <location>
        <position position="1"/>
    </location>
</feature>
<protein>
    <submittedName>
        <fullName evidence="2">Uncharacterized protein</fullName>
    </submittedName>
</protein>
<organism evidence="2">
    <name type="scientific">Tanacetum cinerariifolium</name>
    <name type="common">Dalmatian daisy</name>
    <name type="synonym">Chrysanthemum cinerariifolium</name>
    <dbReference type="NCBI Taxonomy" id="118510"/>
    <lineage>
        <taxon>Eukaryota</taxon>
        <taxon>Viridiplantae</taxon>
        <taxon>Streptophyta</taxon>
        <taxon>Embryophyta</taxon>
        <taxon>Tracheophyta</taxon>
        <taxon>Spermatophyta</taxon>
        <taxon>Magnoliopsida</taxon>
        <taxon>eudicotyledons</taxon>
        <taxon>Gunneridae</taxon>
        <taxon>Pentapetalae</taxon>
        <taxon>asterids</taxon>
        <taxon>campanulids</taxon>
        <taxon>Asterales</taxon>
        <taxon>Asteraceae</taxon>
        <taxon>Asteroideae</taxon>
        <taxon>Anthemideae</taxon>
        <taxon>Anthemidinae</taxon>
        <taxon>Tanacetum</taxon>
    </lineage>
</organism>
<dbReference type="EMBL" id="BKCJ011770090">
    <property type="protein sequence ID" value="GFD51430.1"/>
    <property type="molecule type" value="Genomic_DNA"/>
</dbReference>
<evidence type="ECO:0000256" key="1">
    <source>
        <dbReference type="SAM" id="MobiDB-lite"/>
    </source>
</evidence>
<accession>A0A699WYP8</accession>
<comment type="caution">
    <text evidence="2">The sequence shown here is derived from an EMBL/GenBank/DDBJ whole genome shotgun (WGS) entry which is preliminary data.</text>
</comment>
<gene>
    <name evidence="2" type="ORF">Tci_923399</name>
</gene>
<dbReference type="AlphaFoldDB" id="A0A699WYP8"/>
<feature type="compositionally biased region" description="Basic and acidic residues" evidence="1">
    <location>
        <begin position="26"/>
        <end position="42"/>
    </location>
</feature>
<evidence type="ECO:0000313" key="2">
    <source>
        <dbReference type="EMBL" id="GFD51430.1"/>
    </source>
</evidence>
<name>A0A699WYP8_TANCI</name>
<reference evidence="2" key="1">
    <citation type="journal article" date="2019" name="Sci. Rep.">
        <title>Draft genome of Tanacetum cinerariifolium, the natural source of mosquito coil.</title>
        <authorList>
            <person name="Yamashiro T."/>
            <person name="Shiraishi A."/>
            <person name="Satake H."/>
            <person name="Nakayama K."/>
        </authorList>
    </citation>
    <scope>NUCLEOTIDE SEQUENCE</scope>
</reference>